<proteinExistence type="predicted"/>
<dbReference type="EMBL" id="PFNJ01000054">
    <property type="protein sequence ID" value="PIZ42747.1"/>
    <property type="molecule type" value="Genomic_DNA"/>
</dbReference>
<dbReference type="Proteomes" id="UP000230970">
    <property type="component" value="Unassembled WGS sequence"/>
</dbReference>
<organism evidence="1 2">
    <name type="scientific">candidate division WWE3 bacterium CG_4_10_14_0_2_um_filter_42_8</name>
    <dbReference type="NCBI Taxonomy" id="1975074"/>
    <lineage>
        <taxon>Bacteria</taxon>
        <taxon>Katanobacteria</taxon>
    </lineage>
</organism>
<dbReference type="AlphaFoldDB" id="A0A2M7TBY9"/>
<name>A0A2M7TBY9_UNCKA</name>
<comment type="caution">
    <text evidence="1">The sequence shown here is derived from an EMBL/GenBank/DDBJ whole genome shotgun (WGS) entry which is preliminary data.</text>
</comment>
<reference evidence="2" key="1">
    <citation type="submission" date="2017-09" db="EMBL/GenBank/DDBJ databases">
        <title>Depth-based differentiation of microbial function through sediment-hosted aquifers and enrichment of novel symbionts in the deep terrestrial subsurface.</title>
        <authorList>
            <person name="Probst A.J."/>
            <person name="Ladd B."/>
            <person name="Jarett J.K."/>
            <person name="Geller-Mcgrath D.E."/>
            <person name="Sieber C.M.K."/>
            <person name="Emerson J.B."/>
            <person name="Anantharaman K."/>
            <person name="Thomas B.C."/>
            <person name="Malmstrom R."/>
            <person name="Stieglmeier M."/>
            <person name="Klingl A."/>
            <person name="Woyke T."/>
            <person name="Ryan C.M."/>
            <person name="Banfield J.F."/>
        </authorList>
    </citation>
    <scope>NUCLEOTIDE SEQUENCE [LARGE SCALE GENOMIC DNA]</scope>
</reference>
<protein>
    <submittedName>
        <fullName evidence="1">Uncharacterized protein</fullName>
    </submittedName>
</protein>
<gene>
    <name evidence="1" type="ORF">COY34_02265</name>
</gene>
<accession>A0A2M7TBY9</accession>
<evidence type="ECO:0000313" key="1">
    <source>
        <dbReference type="EMBL" id="PIZ42747.1"/>
    </source>
</evidence>
<sequence length="221" mass="25578">MESGNRGRPETMEDDSLDYETLKVGLFSLDDTANHCRPIPEFTKKDIRRLVGARLKHFENAQEKQRREEQRQDENYIPDVHPEFGLPILECQRALEVLNGQRGRDDSLMQVTYAIADEVLSEAAAKVEQRRRSRIGQNEARYEAEKRMQRYQETADSLVDFVTQNVGEWKNQEMQVSSEAPLWVEEVLKKHRLYKATGTVTTDGEDVYFNGQLVGNRGEVE</sequence>
<evidence type="ECO:0000313" key="2">
    <source>
        <dbReference type="Proteomes" id="UP000230970"/>
    </source>
</evidence>